<feature type="region of interest" description="Disordered" evidence="1">
    <location>
        <begin position="291"/>
        <end position="376"/>
    </location>
</feature>
<gene>
    <name evidence="2" type="ORF">PHLGIDRAFT_399117</name>
</gene>
<dbReference type="HOGENOM" id="CLU_015890_0_0_1"/>
<evidence type="ECO:0000256" key="1">
    <source>
        <dbReference type="SAM" id="MobiDB-lite"/>
    </source>
</evidence>
<feature type="region of interest" description="Disordered" evidence="1">
    <location>
        <begin position="824"/>
        <end position="904"/>
    </location>
</feature>
<feature type="compositionally biased region" description="Basic and acidic residues" evidence="1">
    <location>
        <begin position="870"/>
        <end position="888"/>
    </location>
</feature>
<feature type="compositionally biased region" description="Basic and acidic residues" evidence="1">
    <location>
        <begin position="560"/>
        <end position="571"/>
    </location>
</feature>
<sequence>MSQQPPALVKHPVVQAQQPTLSQNAATTSGALQFTPRREFLRDHTRVASSFSLLALSGSGFVRLYSFSDTAISTLRRLFAQKDLVDTVREHAPKHFFEFTLEGKPWGNAKSITSEKLIIDILAVIFHCGYSFLSTIDYGREQDDKLAIAFSRPKPPSTYPSNLPLANGSVVSLTQPVSKIPFAISFSSATSLRVVGPPLHSTPAILQAVRGAWPRGVVSEKKVGDATYEFKLKGYKWFQEDTFATDSLHHILGLLTALDGHGFSLLTSLSLSSRSRVKDLWIFLGDFHPESQPSTPSGSRTDLRREVTPQRDVNLAPGPSPLSYGAENRRASRQLPMSVPPSLGNRSPEAVAPALKPHTSPFSKVHNALRKPSPKTGIPVALLDDYLDPSFRGSPTDLSASKQSAGKGSGIRAGFSPGKLIRSLSNPSSVGSVDMTGVGTRRMRRSIDVQCPPDVFYTTDGRPKANGHNPYFPAINPNAEPASLRGHDRSGSHSSKDESRQSLGPSYMLRSSTLPLATRQSVSSFTPGIQVHAPSPISASGSKGSNRLFPEDSSLLGPRAHNEKDKDRIVETARTPTPPLLTPGTFRDSAFSSATGFRSQEIPIAWVGRGPEPPRARRDDRGTSAHDGLHSGAGRAGTMEHRSTGQQPQANTWPRDDKHDVGYRAFPISAATTTAHPQEPMENVARQGTVRTMSPEHTKPHERRSEAAAVGVLDPHTPHHYQSRSSPPPSGASPPPRPPGAARRDTAMSGWVMVNVAPAEERKPKAGSPSPPPTRPGVRQRRSNSDSRLLEGAPKSRSPVGNAPAAATMSAAAKTIAIIDAVEAKEQGNKSPTPSKLQRMFHRTKGADGDAAKAASVRQRTPDGSTTKRRSLDAGTREDRVGVKDKMRATPTNSRPSDKRLSID</sequence>
<organism evidence="2 3">
    <name type="scientific">Phlebiopsis gigantea (strain 11061_1 CR5-6)</name>
    <name type="common">White-rot fungus</name>
    <name type="synonym">Peniophora gigantea</name>
    <dbReference type="NCBI Taxonomy" id="745531"/>
    <lineage>
        <taxon>Eukaryota</taxon>
        <taxon>Fungi</taxon>
        <taxon>Dikarya</taxon>
        <taxon>Basidiomycota</taxon>
        <taxon>Agaricomycotina</taxon>
        <taxon>Agaricomycetes</taxon>
        <taxon>Polyporales</taxon>
        <taxon>Phanerochaetaceae</taxon>
        <taxon>Phlebiopsis</taxon>
    </lineage>
</organism>
<dbReference type="PANTHER" id="PTHR38696">
    <property type="entry name" value="MEDIATOR OF RNA POLYMERASE II TRANSCRIPTION SUBUNIT 13"/>
    <property type="match status" value="1"/>
</dbReference>
<accession>A0A0C3P2B9</accession>
<dbReference type="Proteomes" id="UP000053257">
    <property type="component" value="Unassembled WGS sequence"/>
</dbReference>
<feature type="region of interest" description="Disordered" evidence="1">
    <location>
        <begin position="394"/>
        <end position="413"/>
    </location>
</feature>
<proteinExistence type="predicted"/>
<evidence type="ECO:0000313" key="3">
    <source>
        <dbReference type="Proteomes" id="UP000053257"/>
    </source>
</evidence>
<dbReference type="EMBL" id="KN840442">
    <property type="protein sequence ID" value="KIP12029.1"/>
    <property type="molecule type" value="Genomic_DNA"/>
</dbReference>
<dbReference type="OrthoDB" id="3358646at2759"/>
<feature type="region of interest" description="Disordered" evidence="1">
    <location>
        <begin position="715"/>
        <end position="744"/>
    </location>
</feature>
<feature type="region of interest" description="Disordered" evidence="1">
    <location>
        <begin position="606"/>
        <end position="660"/>
    </location>
</feature>
<feature type="compositionally biased region" description="Basic and acidic residues" evidence="1">
    <location>
        <begin position="612"/>
        <end position="629"/>
    </location>
</feature>
<reference evidence="2 3" key="1">
    <citation type="journal article" date="2014" name="PLoS Genet.">
        <title>Analysis of the Phlebiopsis gigantea genome, transcriptome and secretome provides insight into its pioneer colonization strategies of wood.</title>
        <authorList>
            <person name="Hori C."/>
            <person name="Ishida T."/>
            <person name="Igarashi K."/>
            <person name="Samejima M."/>
            <person name="Suzuki H."/>
            <person name="Master E."/>
            <person name="Ferreira P."/>
            <person name="Ruiz-Duenas F.J."/>
            <person name="Held B."/>
            <person name="Canessa P."/>
            <person name="Larrondo L.F."/>
            <person name="Schmoll M."/>
            <person name="Druzhinina I.S."/>
            <person name="Kubicek C.P."/>
            <person name="Gaskell J.A."/>
            <person name="Kersten P."/>
            <person name="St John F."/>
            <person name="Glasner J."/>
            <person name="Sabat G."/>
            <person name="Splinter BonDurant S."/>
            <person name="Syed K."/>
            <person name="Yadav J."/>
            <person name="Mgbeahuruike A.C."/>
            <person name="Kovalchuk A."/>
            <person name="Asiegbu F.O."/>
            <person name="Lackner G."/>
            <person name="Hoffmeister D."/>
            <person name="Rencoret J."/>
            <person name="Gutierrez A."/>
            <person name="Sun H."/>
            <person name="Lindquist E."/>
            <person name="Barry K."/>
            <person name="Riley R."/>
            <person name="Grigoriev I.V."/>
            <person name="Henrissat B."/>
            <person name="Kues U."/>
            <person name="Berka R.M."/>
            <person name="Martinez A.T."/>
            <person name="Covert S.F."/>
            <person name="Blanchette R.A."/>
            <person name="Cullen D."/>
        </authorList>
    </citation>
    <scope>NUCLEOTIDE SEQUENCE [LARGE SCALE GENOMIC DNA]</scope>
    <source>
        <strain evidence="2 3">11061_1 CR5-6</strain>
    </source>
</reference>
<name>A0A0C3P2B9_PHLG1</name>
<feature type="region of interest" description="Disordered" evidence="1">
    <location>
        <begin position="759"/>
        <end position="810"/>
    </location>
</feature>
<dbReference type="AlphaFoldDB" id="A0A0C3P2B9"/>
<keyword evidence="3" id="KW-1185">Reference proteome</keyword>
<feature type="compositionally biased region" description="Polar residues" evidence="1">
    <location>
        <begin position="291"/>
        <end position="300"/>
    </location>
</feature>
<feature type="region of interest" description="Disordered" evidence="1">
    <location>
        <begin position="452"/>
        <end position="506"/>
    </location>
</feature>
<feature type="compositionally biased region" description="Basic and acidic residues" evidence="1">
    <location>
        <begin position="485"/>
        <end position="500"/>
    </location>
</feature>
<feature type="compositionally biased region" description="Pro residues" evidence="1">
    <location>
        <begin position="726"/>
        <end position="739"/>
    </location>
</feature>
<evidence type="ECO:0000313" key="2">
    <source>
        <dbReference type="EMBL" id="KIP12029.1"/>
    </source>
</evidence>
<protein>
    <submittedName>
        <fullName evidence="2">Uncharacterized protein</fullName>
    </submittedName>
</protein>
<dbReference type="PANTHER" id="PTHR38696:SF1">
    <property type="entry name" value="MEDIATOR OF RNA POLYMERASE II TRANSCRIPTION SUBUNIT 13"/>
    <property type="match status" value="1"/>
</dbReference>
<feature type="region of interest" description="Disordered" evidence="1">
    <location>
        <begin position="527"/>
        <end position="586"/>
    </location>
</feature>